<dbReference type="eggNOG" id="ENOG50331T4">
    <property type="taxonomic scope" value="Bacteria"/>
</dbReference>
<comment type="caution">
    <text evidence="1">The sequence shown here is derived from an EMBL/GenBank/DDBJ whole genome shotgun (WGS) entry which is preliminary data.</text>
</comment>
<evidence type="ECO:0000313" key="1">
    <source>
        <dbReference type="EMBL" id="EEC58714.1"/>
    </source>
</evidence>
<protein>
    <recommendedName>
        <fullName evidence="3">Nucleotidyltransferase family protein</fullName>
    </recommendedName>
</protein>
<dbReference type="STRING" id="483218.BACPEC_00233"/>
<organism evidence="1 2">
    <name type="scientific">[Bacteroides] pectinophilus ATCC 43243</name>
    <dbReference type="NCBI Taxonomy" id="483218"/>
    <lineage>
        <taxon>Bacteria</taxon>
        <taxon>Bacillati</taxon>
        <taxon>Bacillota</taxon>
        <taxon>Clostridia</taxon>
        <taxon>Eubacteriales</taxon>
    </lineage>
</organism>
<name>B7ANH9_9FIRM</name>
<keyword evidence="2" id="KW-1185">Reference proteome</keyword>
<dbReference type="InterPro" id="IPR039498">
    <property type="entry name" value="NTP_transf_5"/>
</dbReference>
<dbReference type="Pfam" id="PF14907">
    <property type="entry name" value="NTP_transf_5"/>
    <property type="match status" value="1"/>
</dbReference>
<evidence type="ECO:0000313" key="2">
    <source>
        <dbReference type="Proteomes" id="UP000003136"/>
    </source>
</evidence>
<dbReference type="Proteomes" id="UP000003136">
    <property type="component" value="Unassembled WGS sequence"/>
</dbReference>
<dbReference type="HOGENOM" id="CLU_060495_0_0_9"/>
<gene>
    <name evidence="1" type="ORF">BACPEC_00233</name>
</gene>
<dbReference type="AlphaFoldDB" id="B7ANH9"/>
<dbReference type="EMBL" id="ABVQ01000032">
    <property type="protein sequence ID" value="EEC58714.1"/>
    <property type="molecule type" value="Genomic_DNA"/>
</dbReference>
<accession>B7ANH9</accession>
<reference evidence="1 2" key="1">
    <citation type="submission" date="2008-11" db="EMBL/GenBank/DDBJ databases">
        <title>Draft genome sequence of Bacteroides pectinophilus (ATCC 43243).</title>
        <authorList>
            <person name="Sudarsanam P."/>
            <person name="Ley R."/>
            <person name="Guruge J."/>
            <person name="Turnbaugh P.J."/>
            <person name="Mahowald M."/>
            <person name="Liep D."/>
            <person name="Gordon J."/>
        </authorList>
    </citation>
    <scope>NUCLEOTIDE SEQUENCE [LARGE SCALE GENOMIC DNA]</scope>
    <source>
        <strain evidence="1 2">ATCC 43243</strain>
    </source>
</reference>
<sequence length="344" mass="40475">MNRELIFKLSDALLDEKVTVEDEDWELLLGQIVTNRVVGIAYKNLKKSEVKMANEIEQCLKSTLDYNVRKTKDYIDNVKYIGTIMSEASFNYALLKGAYLATKVYEIGNRTSNDIDIFLHSSDLTECQEILKKNGFIQGYFANGEIIPATRREILMARMNYGETVPFLKMVNGNLLELDLNFSLDFKPSGNSEIMSKMLSDVSYVELDDVGFKTLKLTDFIIHLCAHLYKEATTYDWVVGRRDLNLYKFSDINVLLRKMLDEKLCKALVERIKEFDIKNECYYSFYNSGLIYPKLYENQYFKQLLDGIKPESLRYMKQIVWPVKKELYEYQHDFIEWFFYIRIE</sequence>
<reference evidence="1 2" key="2">
    <citation type="submission" date="2008-11" db="EMBL/GenBank/DDBJ databases">
        <authorList>
            <person name="Fulton L."/>
            <person name="Clifton S."/>
            <person name="Fulton B."/>
            <person name="Xu J."/>
            <person name="Minx P."/>
            <person name="Pepin K.H."/>
            <person name="Johnson M."/>
            <person name="Bhonagiri V."/>
            <person name="Nash W.E."/>
            <person name="Mardis E.R."/>
            <person name="Wilson R.K."/>
        </authorList>
    </citation>
    <scope>NUCLEOTIDE SEQUENCE [LARGE SCALE GENOMIC DNA]</scope>
    <source>
        <strain evidence="1 2">ATCC 43243</strain>
    </source>
</reference>
<evidence type="ECO:0008006" key="3">
    <source>
        <dbReference type="Google" id="ProtNLM"/>
    </source>
</evidence>
<proteinExistence type="predicted"/>